<keyword evidence="3" id="KW-1185">Reference proteome</keyword>
<dbReference type="InParanoid" id="K9U2R6"/>
<evidence type="ECO:0000313" key="3">
    <source>
        <dbReference type="Proteomes" id="UP000010384"/>
    </source>
</evidence>
<dbReference type="AlphaFoldDB" id="K9U2R6"/>
<dbReference type="EMBL" id="CP003597">
    <property type="protein sequence ID" value="AFY89120.1"/>
    <property type="molecule type" value="Genomic_DNA"/>
</dbReference>
<name>K9U2R6_CHRTP</name>
<keyword evidence="1" id="KW-1133">Transmembrane helix</keyword>
<feature type="transmembrane region" description="Helical" evidence="1">
    <location>
        <begin position="6"/>
        <end position="25"/>
    </location>
</feature>
<dbReference type="Proteomes" id="UP000010384">
    <property type="component" value="Chromosome"/>
</dbReference>
<dbReference type="KEGG" id="cthe:Chro_3679"/>
<evidence type="ECO:0000256" key="1">
    <source>
        <dbReference type="SAM" id="Phobius"/>
    </source>
</evidence>
<keyword evidence="1" id="KW-0812">Transmembrane</keyword>
<accession>K9U2R6</accession>
<proteinExistence type="predicted"/>
<organism evidence="2 3">
    <name type="scientific">Chroococcidiopsis thermalis (strain PCC 7203)</name>
    <dbReference type="NCBI Taxonomy" id="251229"/>
    <lineage>
        <taxon>Bacteria</taxon>
        <taxon>Bacillati</taxon>
        <taxon>Cyanobacteriota</taxon>
        <taxon>Cyanophyceae</taxon>
        <taxon>Chroococcidiopsidales</taxon>
        <taxon>Chroococcidiopsidaceae</taxon>
        <taxon>Chroococcidiopsis</taxon>
    </lineage>
</organism>
<dbReference type="RefSeq" id="WP_015155664.1">
    <property type="nucleotide sequence ID" value="NC_019695.1"/>
</dbReference>
<protein>
    <submittedName>
        <fullName evidence="2">Uncharacterized protein</fullName>
    </submittedName>
</protein>
<evidence type="ECO:0000313" key="2">
    <source>
        <dbReference type="EMBL" id="AFY89120.1"/>
    </source>
</evidence>
<dbReference type="HOGENOM" id="CLU_3249197_0_0_3"/>
<sequence length="42" mass="4635">METLAICIGLGIMAIAITVAVLWTVEKRSALNKLKLRQPKHC</sequence>
<keyword evidence="1" id="KW-0472">Membrane</keyword>
<reference evidence="2 3" key="1">
    <citation type="submission" date="2012-06" db="EMBL/GenBank/DDBJ databases">
        <title>Finished chromosome of genome of Chroococcidiopsis thermalis PCC 7203.</title>
        <authorList>
            <consortium name="US DOE Joint Genome Institute"/>
            <person name="Gugger M."/>
            <person name="Coursin T."/>
            <person name="Rippka R."/>
            <person name="Tandeau De Marsac N."/>
            <person name="Huntemann M."/>
            <person name="Wei C.-L."/>
            <person name="Han J."/>
            <person name="Detter J.C."/>
            <person name="Han C."/>
            <person name="Tapia R."/>
            <person name="Davenport K."/>
            <person name="Daligault H."/>
            <person name="Erkkila T."/>
            <person name="Gu W."/>
            <person name="Munk A.C.C."/>
            <person name="Teshima H."/>
            <person name="Xu Y."/>
            <person name="Chain P."/>
            <person name="Chen A."/>
            <person name="Krypides N."/>
            <person name="Mavromatis K."/>
            <person name="Markowitz V."/>
            <person name="Szeto E."/>
            <person name="Ivanova N."/>
            <person name="Mikhailova N."/>
            <person name="Ovchinnikova G."/>
            <person name="Pagani I."/>
            <person name="Pati A."/>
            <person name="Goodwin L."/>
            <person name="Peters L."/>
            <person name="Pitluck S."/>
            <person name="Woyke T."/>
            <person name="Kerfeld C."/>
        </authorList>
    </citation>
    <scope>NUCLEOTIDE SEQUENCE [LARGE SCALE GENOMIC DNA]</scope>
    <source>
        <strain evidence="2 3">PCC 7203</strain>
    </source>
</reference>
<gene>
    <name evidence="2" type="ORF">Chro_3679</name>
</gene>